<dbReference type="GO" id="GO:0016787">
    <property type="term" value="F:hydrolase activity"/>
    <property type="evidence" value="ECO:0007669"/>
    <property type="project" value="UniProtKB-KW"/>
</dbReference>
<dbReference type="Proteomes" id="UP000236735">
    <property type="component" value="Unassembled WGS sequence"/>
</dbReference>
<name>A0A1H5TFH0_XYLRU</name>
<dbReference type="NCBIfam" id="TIGR01488">
    <property type="entry name" value="HAD-SF-IB"/>
    <property type="match status" value="1"/>
</dbReference>
<dbReference type="GO" id="GO:0046872">
    <property type="term" value="F:metal ion binding"/>
    <property type="evidence" value="ECO:0007669"/>
    <property type="project" value="UniProtKB-KW"/>
</dbReference>
<dbReference type="PANTHER" id="PTHR43344:SF13">
    <property type="entry name" value="PHOSPHATASE RV3661-RELATED"/>
    <property type="match status" value="1"/>
</dbReference>
<sequence>MKKIYVFDFDGTLTTRDTLLQFILYVWGRRAFCIGLLCYSPLLVLMKLGVYPNWKAKQKVFAHFFKGMTLEKFNDWGRRFAESAHHLLREKGLEMLRQAQAEGSEVVIVSASIDNWVQPFFTGRSGIPEVKVLGTQVEVENGRLTGRFLTKNCYGQEKVNRMLVLYPNRSEYKLIAFGDSRGDKEMLAFADEAYYKPFRV</sequence>
<dbReference type="NCBIfam" id="TIGR01490">
    <property type="entry name" value="HAD-SF-IB-hyp1"/>
    <property type="match status" value="1"/>
</dbReference>
<evidence type="ECO:0000313" key="4">
    <source>
        <dbReference type="EMBL" id="SEF60958.1"/>
    </source>
</evidence>
<dbReference type="InterPro" id="IPR036412">
    <property type="entry name" value="HAD-like_sf"/>
</dbReference>
<keyword evidence="1" id="KW-0479">Metal-binding</keyword>
<dbReference type="EMBL" id="FNUV01000002">
    <property type="protein sequence ID" value="SEF60958.1"/>
    <property type="molecule type" value="Genomic_DNA"/>
</dbReference>
<dbReference type="SUPFAM" id="SSF56784">
    <property type="entry name" value="HAD-like"/>
    <property type="match status" value="1"/>
</dbReference>
<accession>A0A1H5TFH0</accession>
<dbReference type="Gene3D" id="3.40.50.1000">
    <property type="entry name" value="HAD superfamily/HAD-like"/>
    <property type="match status" value="1"/>
</dbReference>
<gene>
    <name evidence="4" type="ORF">SAMN05216354_1007</name>
</gene>
<keyword evidence="3" id="KW-0460">Magnesium</keyword>
<dbReference type="InterPro" id="IPR006385">
    <property type="entry name" value="HAD_hydro_SerB1"/>
</dbReference>
<keyword evidence="2 4" id="KW-0378">Hydrolase</keyword>
<protein>
    <submittedName>
        <fullName evidence="4">HAD-superfamily subfamily IB hydrolase, TIGR01490</fullName>
    </submittedName>
</protein>
<evidence type="ECO:0000256" key="1">
    <source>
        <dbReference type="ARBA" id="ARBA00022723"/>
    </source>
</evidence>
<dbReference type="InterPro" id="IPR023214">
    <property type="entry name" value="HAD_sf"/>
</dbReference>
<proteinExistence type="predicted"/>
<dbReference type="Pfam" id="PF12710">
    <property type="entry name" value="HAD"/>
    <property type="match status" value="1"/>
</dbReference>
<evidence type="ECO:0000256" key="2">
    <source>
        <dbReference type="ARBA" id="ARBA00022801"/>
    </source>
</evidence>
<organism evidence="4 5">
    <name type="scientific">Xylanibacter ruminicola</name>
    <name type="common">Prevotella ruminicola</name>
    <dbReference type="NCBI Taxonomy" id="839"/>
    <lineage>
        <taxon>Bacteria</taxon>
        <taxon>Pseudomonadati</taxon>
        <taxon>Bacteroidota</taxon>
        <taxon>Bacteroidia</taxon>
        <taxon>Bacteroidales</taxon>
        <taxon>Prevotellaceae</taxon>
        <taxon>Xylanibacter</taxon>
    </lineage>
</organism>
<reference evidence="4 5" key="1">
    <citation type="submission" date="2016-10" db="EMBL/GenBank/DDBJ databases">
        <authorList>
            <person name="de Groot N.N."/>
        </authorList>
    </citation>
    <scope>NUCLEOTIDE SEQUENCE [LARGE SCALE GENOMIC DNA]</scope>
    <source>
        <strain evidence="4 5">AR32</strain>
    </source>
</reference>
<dbReference type="AlphaFoldDB" id="A0A1H5TFH0"/>
<evidence type="ECO:0000313" key="5">
    <source>
        <dbReference type="Proteomes" id="UP000236735"/>
    </source>
</evidence>
<dbReference type="PANTHER" id="PTHR43344">
    <property type="entry name" value="PHOSPHOSERINE PHOSPHATASE"/>
    <property type="match status" value="1"/>
</dbReference>
<dbReference type="Gene3D" id="1.20.1440.100">
    <property type="entry name" value="SG protein - dephosphorylation function"/>
    <property type="match status" value="1"/>
</dbReference>
<evidence type="ECO:0000256" key="3">
    <source>
        <dbReference type="ARBA" id="ARBA00022842"/>
    </source>
</evidence>
<dbReference type="RefSeq" id="WP_103915321.1">
    <property type="nucleotide sequence ID" value="NZ_FNUV01000002.1"/>
</dbReference>
<dbReference type="InterPro" id="IPR050582">
    <property type="entry name" value="HAD-like_SerB"/>
</dbReference>